<dbReference type="GO" id="GO:0008168">
    <property type="term" value="F:methyltransferase activity"/>
    <property type="evidence" value="ECO:0007669"/>
    <property type="project" value="UniProtKB-KW"/>
</dbReference>
<evidence type="ECO:0000313" key="2">
    <source>
        <dbReference type="EMBL" id="VFJ91517.1"/>
    </source>
</evidence>
<gene>
    <name evidence="2" type="ORF">BECKLFY1418A_GA0070994_101631</name>
</gene>
<dbReference type="EMBL" id="CAADFH010000016">
    <property type="protein sequence ID" value="VFJ91517.1"/>
    <property type="molecule type" value="Genomic_DNA"/>
</dbReference>
<dbReference type="NCBIfam" id="TIGR01444">
    <property type="entry name" value="fkbM_fam"/>
    <property type="match status" value="1"/>
</dbReference>
<organism evidence="2">
    <name type="scientific">Candidatus Kentrum sp. LFY</name>
    <dbReference type="NCBI Taxonomy" id="2126342"/>
    <lineage>
        <taxon>Bacteria</taxon>
        <taxon>Pseudomonadati</taxon>
        <taxon>Pseudomonadota</taxon>
        <taxon>Gammaproteobacteria</taxon>
        <taxon>Candidatus Kentrum</taxon>
    </lineage>
</organism>
<proteinExistence type="predicted"/>
<dbReference type="PANTHER" id="PTHR34203:SF15">
    <property type="entry name" value="SLL1173 PROTEIN"/>
    <property type="match status" value="1"/>
</dbReference>
<dbReference type="SUPFAM" id="SSF53335">
    <property type="entry name" value="S-adenosyl-L-methionine-dependent methyltransferases"/>
    <property type="match status" value="1"/>
</dbReference>
<dbReference type="Pfam" id="PF05050">
    <property type="entry name" value="Methyltransf_21"/>
    <property type="match status" value="1"/>
</dbReference>
<feature type="domain" description="Methyltransferase FkbM" evidence="1">
    <location>
        <begin position="56"/>
        <end position="199"/>
    </location>
</feature>
<accession>A0A450UG32</accession>
<dbReference type="AlphaFoldDB" id="A0A450UG32"/>
<dbReference type="PANTHER" id="PTHR34203">
    <property type="entry name" value="METHYLTRANSFERASE, FKBM FAMILY PROTEIN"/>
    <property type="match status" value="1"/>
</dbReference>
<name>A0A450UG32_9GAMM</name>
<protein>
    <submittedName>
        <fullName evidence="2">Methyltransferase, FkbM family</fullName>
    </submittedName>
</protein>
<dbReference type="GO" id="GO:0032259">
    <property type="term" value="P:methylation"/>
    <property type="evidence" value="ECO:0007669"/>
    <property type="project" value="UniProtKB-KW"/>
</dbReference>
<dbReference type="InterPro" id="IPR029063">
    <property type="entry name" value="SAM-dependent_MTases_sf"/>
</dbReference>
<evidence type="ECO:0000259" key="1">
    <source>
        <dbReference type="Pfam" id="PF05050"/>
    </source>
</evidence>
<sequence>MSQNVQTVETLYGNKITIFENDFIGEIIIKRGIYEKEVLEITRKLLGSIPSPIVLDVGANIGNHSLALSAKAHLVLAFEPVPEIYGLLVKNIAQNNIHNIQAYNYALSDSNGSAVIFVTKNNNLGGSSLEERGDNVKPVNTVKRIGDELLAELNISKVDLIKIDVEGHELFVLEGLSKAIRKQKPYIIMEWEDPESIERLNNSDFMQKLFSEYHVYVLSTNFNINYWKSKSFPKIRRKLARIFLPRKPRIYPFERKMRGNLFFVPNRVKRRSLETLLYHS</sequence>
<dbReference type="Gene3D" id="3.40.50.150">
    <property type="entry name" value="Vaccinia Virus protein VP39"/>
    <property type="match status" value="1"/>
</dbReference>
<dbReference type="InterPro" id="IPR052514">
    <property type="entry name" value="SAM-dependent_MTase"/>
</dbReference>
<keyword evidence="2" id="KW-0808">Transferase</keyword>
<reference evidence="2" key="1">
    <citation type="submission" date="2019-02" db="EMBL/GenBank/DDBJ databases">
        <authorList>
            <person name="Gruber-Vodicka R. H."/>
            <person name="Seah K. B. B."/>
        </authorList>
    </citation>
    <scope>NUCLEOTIDE SEQUENCE</scope>
    <source>
        <strain evidence="2">BECK_M6</strain>
    </source>
</reference>
<keyword evidence="2" id="KW-0489">Methyltransferase</keyword>
<dbReference type="InterPro" id="IPR006342">
    <property type="entry name" value="FkbM_mtfrase"/>
</dbReference>